<protein>
    <recommendedName>
        <fullName evidence="2">HTH araC/xylS-type domain-containing protein</fullName>
    </recommendedName>
</protein>
<dbReference type="EMBL" id="AMCI01001294">
    <property type="protein sequence ID" value="EJX06008.1"/>
    <property type="molecule type" value="Genomic_DNA"/>
</dbReference>
<name>J9GTG0_9ZZZZ</name>
<proteinExistence type="predicted"/>
<evidence type="ECO:0000313" key="1">
    <source>
        <dbReference type="EMBL" id="EJX06008.1"/>
    </source>
</evidence>
<gene>
    <name evidence="1" type="ORF">EVA_05877</name>
</gene>
<reference evidence="1" key="1">
    <citation type="journal article" date="2012" name="PLoS ONE">
        <title>Gene sets for utilization of primary and secondary nutrition supplies in the distal gut of endangered iberian lynx.</title>
        <authorList>
            <person name="Alcaide M."/>
            <person name="Messina E."/>
            <person name="Richter M."/>
            <person name="Bargiela R."/>
            <person name="Peplies J."/>
            <person name="Huws S.A."/>
            <person name="Newbold C.J."/>
            <person name="Golyshin P.N."/>
            <person name="Simon M.A."/>
            <person name="Lopez G."/>
            <person name="Yakimov M.M."/>
            <person name="Ferrer M."/>
        </authorList>
    </citation>
    <scope>NUCLEOTIDE SEQUENCE</scope>
</reference>
<accession>J9GTG0</accession>
<sequence>MPSKRRNENTRGKHTALRVEPQYQVKDLIISPFTHRREYDRQGNEVYISIDRNENPTGIHLLDEFLRRMADGGITLFDYCTEKGLLTEDLSGLLFTLTGLRWQEFKETYCHEMVAHLMLYSDLTVEEIARRSLYSSRYGLARHYQKAFHCSLKEYRDRLRKAHPDVRPVYVIRCCD</sequence>
<comment type="caution">
    <text evidence="1">The sequence shown here is derived from an EMBL/GenBank/DDBJ whole genome shotgun (WGS) entry which is preliminary data.</text>
</comment>
<evidence type="ECO:0008006" key="2">
    <source>
        <dbReference type="Google" id="ProtNLM"/>
    </source>
</evidence>
<organism evidence="1">
    <name type="scientific">gut metagenome</name>
    <dbReference type="NCBI Taxonomy" id="749906"/>
    <lineage>
        <taxon>unclassified sequences</taxon>
        <taxon>metagenomes</taxon>
        <taxon>organismal metagenomes</taxon>
    </lineage>
</organism>
<dbReference type="Gene3D" id="1.10.10.60">
    <property type="entry name" value="Homeodomain-like"/>
    <property type="match status" value="1"/>
</dbReference>
<dbReference type="AlphaFoldDB" id="J9GTG0"/>